<evidence type="ECO:0000256" key="3">
    <source>
        <dbReference type="ARBA" id="ARBA00024195"/>
    </source>
</evidence>
<keyword evidence="2" id="KW-0325">Glycoprotein</keyword>
<evidence type="ECO:0000256" key="1">
    <source>
        <dbReference type="ARBA" id="ARBA00023157"/>
    </source>
</evidence>
<dbReference type="SMART" id="SM00020">
    <property type="entry name" value="Tryp_SPc"/>
    <property type="match status" value="1"/>
</dbReference>
<dbReference type="PROSITE" id="PS00134">
    <property type="entry name" value="TRYPSIN_HIS"/>
    <property type="match status" value="1"/>
</dbReference>
<accession>A0A1Q3FLZ0</accession>
<name>A0A1Q3FLZ0_CULTA</name>
<evidence type="ECO:0000256" key="4">
    <source>
        <dbReference type="SAM" id="SignalP"/>
    </source>
</evidence>
<sequence length="474" mass="53618">MAYVSFIVQFFAIVFLIRSSTGTTCGSPKTFQQSPNWLVSIVYSDQRDQLNPLQCSGTIMNDRFVITATHCLFDLNGDPVPLPMLQIQSVNNVAINRSIAKVYHPKKFNVERLDDDIVLLKLDRPLTFNSYVSPICFDSTILGSRPEAIVLAGHHLEPRSELDVVDLSILPNENCNTINRLIFNTSYENSLCVGEFEASQTYHRKAGMALMIKANDTLFIGGIVLYTTGSPQGNISFAGGINLEPYATWIDKVINRHLRASVSEQKCQEYNVEAAAHKENTLWMPSVLLLDERFDFFKPVCFASLISEHFVLTAAQCKHATRKVYIQYDILDTEQFTEFYFNTMPSEPDGLALVKLPRKPRRFNQLINCLWTAEDSPVQFVAQALHALGHSMVDYFRAKYIPTKPIQLLDLKRCSQISSMMIRSAPGDVVAVNRDYETLRRIVGLSTKGFGRCTDRSVESIVEKLEWIEDVVWG</sequence>
<dbReference type="PRINTS" id="PR00722">
    <property type="entry name" value="CHYMOTRYPSIN"/>
</dbReference>
<feature type="domain" description="Peptidase S1" evidence="5">
    <location>
        <begin position="23"/>
        <end position="255"/>
    </location>
</feature>
<keyword evidence="1" id="KW-1015">Disulfide bond</keyword>
<dbReference type="GO" id="GO:0006508">
    <property type="term" value="P:proteolysis"/>
    <property type="evidence" value="ECO:0007669"/>
    <property type="project" value="UniProtKB-KW"/>
</dbReference>
<feature type="chain" id="PRO_5012004039" evidence="4">
    <location>
        <begin position="23"/>
        <end position="474"/>
    </location>
</feature>
<dbReference type="AlphaFoldDB" id="A0A1Q3FLZ0"/>
<evidence type="ECO:0000313" key="6">
    <source>
        <dbReference type="EMBL" id="JAV28629.1"/>
    </source>
</evidence>
<evidence type="ECO:0000256" key="2">
    <source>
        <dbReference type="ARBA" id="ARBA00023180"/>
    </source>
</evidence>
<dbReference type="PANTHER" id="PTHR24256">
    <property type="entry name" value="TRYPTASE-RELATED"/>
    <property type="match status" value="1"/>
</dbReference>
<keyword evidence="6" id="KW-0378">Hydrolase</keyword>
<comment type="similarity">
    <text evidence="3">Belongs to the peptidase S1 family. CLIP subfamily.</text>
</comment>
<reference evidence="6" key="1">
    <citation type="submission" date="2017-01" db="EMBL/GenBank/DDBJ databases">
        <title>A deep insight into the sialotranscriptome of adult male and female Cluex tarsalis mosquitoes.</title>
        <authorList>
            <person name="Ribeiro J.M."/>
            <person name="Moreira F."/>
            <person name="Bernard K.A."/>
            <person name="Calvo E."/>
        </authorList>
    </citation>
    <scope>NUCLEOTIDE SEQUENCE</scope>
    <source>
        <strain evidence="6">Kern County</strain>
        <tissue evidence="6">Salivary glands</tissue>
    </source>
</reference>
<protein>
    <submittedName>
        <fullName evidence="6">Putative trypsin-like serine protease</fullName>
    </submittedName>
</protein>
<organism evidence="6">
    <name type="scientific">Culex tarsalis</name>
    <name type="common">Encephalitis mosquito</name>
    <dbReference type="NCBI Taxonomy" id="7177"/>
    <lineage>
        <taxon>Eukaryota</taxon>
        <taxon>Metazoa</taxon>
        <taxon>Ecdysozoa</taxon>
        <taxon>Arthropoda</taxon>
        <taxon>Hexapoda</taxon>
        <taxon>Insecta</taxon>
        <taxon>Pterygota</taxon>
        <taxon>Neoptera</taxon>
        <taxon>Endopterygota</taxon>
        <taxon>Diptera</taxon>
        <taxon>Nematocera</taxon>
        <taxon>Culicoidea</taxon>
        <taxon>Culicidae</taxon>
        <taxon>Culicinae</taxon>
        <taxon>Culicini</taxon>
        <taxon>Culex</taxon>
        <taxon>Culex</taxon>
    </lineage>
</organism>
<dbReference type="Pfam" id="PF00089">
    <property type="entry name" value="Trypsin"/>
    <property type="match status" value="1"/>
</dbReference>
<evidence type="ECO:0000259" key="5">
    <source>
        <dbReference type="PROSITE" id="PS50240"/>
    </source>
</evidence>
<keyword evidence="4" id="KW-0732">Signal</keyword>
<dbReference type="SUPFAM" id="SSF50494">
    <property type="entry name" value="Trypsin-like serine proteases"/>
    <property type="match status" value="2"/>
</dbReference>
<dbReference type="InterPro" id="IPR018114">
    <property type="entry name" value="TRYPSIN_HIS"/>
</dbReference>
<dbReference type="PROSITE" id="PS50240">
    <property type="entry name" value="TRYPSIN_DOM"/>
    <property type="match status" value="1"/>
</dbReference>
<keyword evidence="6" id="KW-0645">Protease</keyword>
<dbReference type="InterPro" id="IPR043504">
    <property type="entry name" value="Peptidase_S1_PA_chymotrypsin"/>
</dbReference>
<dbReference type="InterPro" id="IPR001254">
    <property type="entry name" value="Trypsin_dom"/>
</dbReference>
<dbReference type="Gene3D" id="2.40.10.10">
    <property type="entry name" value="Trypsin-like serine proteases"/>
    <property type="match status" value="3"/>
</dbReference>
<feature type="signal peptide" evidence="4">
    <location>
        <begin position="1"/>
        <end position="22"/>
    </location>
</feature>
<dbReference type="GO" id="GO:0004252">
    <property type="term" value="F:serine-type endopeptidase activity"/>
    <property type="evidence" value="ECO:0007669"/>
    <property type="project" value="InterPro"/>
</dbReference>
<dbReference type="InterPro" id="IPR051487">
    <property type="entry name" value="Ser/Thr_Proteases_Immune/Dev"/>
</dbReference>
<dbReference type="EMBL" id="GFDL01006416">
    <property type="protein sequence ID" value="JAV28629.1"/>
    <property type="molecule type" value="Transcribed_RNA"/>
</dbReference>
<dbReference type="InterPro" id="IPR001314">
    <property type="entry name" value="Peptidase_S1A"/>
</dbReference>
<proteinExistence type="inferred from homology"/>
<dbReference type="InterPro" id="IPR009003">
    <property type="entry name" value="Peptidase_S1_PA"/>
</dbReference>